<evidence type="ECO:0000259" key="8">
    <source>
        <dbReference type="PROSITE" id="PS50222"/>
    </source>
</evidence>
<sequence length="810" mass="91966">MQENAHGKMSLLQQQQKNVQLETASSKQTSKKENKKKHTLTMLRSCVCFGQRGNHKRRSSSFDTSSSCRSSEIERGGKTATTTADGSQQQQNSVANGRVASSLLQLFQTKGWYRHWRKPTRGISMTKIEITMKAALLIQRWYRRHNARMEIRRRYTWSIFTNLEYAGEQDQVELYNFFNALLTHIPNAAAQKGGSLASSQASSIDQFDSKYSDESDYHEEYDSVSGARYKGPQIKFPLTKKDIDTLIDLFRKKRSNRLHARYVGAILKEAAIKLRTLPNLNTASTAISKQITICGDLHGKLDDLLVVFYKNGLPSSENPYIFNGDFVDRGKKGLEVFLLLLACFLAFPNGVFLNRGNHEDSVMNARYGFIREVQQKYKRNSTKLLKLIDEVYRWLPLGTVINSRVLVVHGGISDTTNLDLIKSLDRGKYVSILRPPIEQTGGESIDKVEWKQLFDIMWSDPQHNEGCLPNSLRGAGTYFGPDITKQFLEKHKLDYLVRSHECKVDGYEFVHDEKVITIFSASNYYAIGSNRGAYIKLNPHMEPHFVQYISAASKTRQLTFRQRVGIVESSAIRELGARLRARRNELEAEFKKHDPKNKGYITISKWCEAMEKATNLGLPWRLLRPRLAPSSDDCPANEVNYLTTLELLDTDTIIEAQEQETSVADSLYKNVSSLEAIFHILDSDQSGYISLSEFSDACELLEKHLPGTNTREQLLDMCRMMDLNKDGLVDLNEFLEAFRLCEQAKNEHTTGKKAHLDGTEGDDKNEKGGRRYSTQVALAAAQLKKQLPAVDEDGDNDIDPNDSETNTLKR</sequence>
<comment type="cofactor">
    <cofactor evidence="1">
        <name>Mn(2+)</name>
        <dbReference type="ChEBI" id="CHEBI:29035"/>
    </cofactor>
</comment>
<dbReference type="InterPro" id="IPR018247">
    <property type="entry name" value="EF_Hand_1_Ca_BS"/>
</dbReference>
<comment type="similarity">
    <text evidence="2 6">Belongs to the PPP phosphatase family.</text>
</comment>
<dbReference type="InterPro" id="IPR006186">
    <property type="entry name" value="Ser/Thr-sp_prot-phosphatase"/>
</dbReference>
<dbReference type="Gene3D" id="3.60.21.10">
    <property type="match status" value="1"/>
</dbReference>
<evidence type="ECO:0000256" key="3">
    <source>
        <dbReference type="ARBA" id="ARBA00022723"/>
    </source>
</evidence>
<comment type="catalytic activity">
    <reaction evidence="6">
        <text>O-phospho-L-threonyl-[protein] + H2O = L-threonyl-[protein] + phosphate</text>
        <dbReference type="Rhea" id="RHEA:47004"/>
        <dbReference type="Rhea" id="RHEA-COMP:11060"/>
        <dbReference type="Rhea" id="RHEA-COMP:11605"/>
        <dbReference type="ChEBI" id="CHEBI:15377"/>
        <dbReference type="ChEBI" id="CHEBI:30013"/>
        <dbReference type="ChEBI" id="CHEBI:43474"/>
        <dbReference type="ChEBI" id="CHEBI:61977"/>
        <dbReference type="EC" id="3.1.3.16"/>
    </reaction>
</comment>
<feature type="compositionally biased region" description="Acidic residues" evidence="7">
    <location>
        <begin position="790"/>
        <end position="802"/>
    </location>
</feature>
<dbReference type="InterPro" id="IPR011992">
    <property type="entry name" value="EF-hand-dom_pair"/>
</dbReference>
<feature type="compositionally biased region" description="Polar residues" evidence="7">
    <location>
        <begin position="11"/>
        <end position="24"/>
    </location>
</feature>
<comment type="caution">
    <text evidence="9">The sequence shown here is derived from an EMBL/GenBank/DDBJ whole genome shotgun (WGS) entry which is preliminary data.</text>
</comment>
<dbReference type="PANTHER" id="PTHR45668">
    <property type="entry name" value="SERINE/THREONINE-PROTEIN PHOSPHATASE 5-RELATED"/>
    <property type="match status" value="1"/>
</dbReference>
<dbReference type="PROSITE" id="PS50222">
    <property type="entry name" value="EF_HAND_2"/>
    <property type="match status" value="3"/>
</dbReference>
<gene>
    <name evidence="9" type="ORF">FF38_00673</name>
</gene>
<keyword evidence="6" id="KW-0378">Hydrolase</keyword>
<feature type="domain" description="EF-hand" evidence="8">
    <location>
        <begin position="669"/>
        <end position="704"/>
    </location>
</feature>
<dbReference type="AlphaFoldDB" id="A0A0L0BQ75"/>
<dbReference type="InterPro" id="IPR051134">
    <property type="entry name" value="PPP_phosphatase"/>
</dbReference>
<dbReference type="FunFam" id="3.60.21.10:FF:000056">
    <property type="entry name" value="Serine/threonine-protein phosphatase with EF-hands"/>
    <property type="match status" value="1"/>
</dbReference>
<evidence type="ECO:0000313" key="10">
    <source>
        <dbReference type="Proteomes" id="UP000037069"/>
    </source>
</evidence>
<feature type="domain" description="EF-hand" evidence="8">
    <location>
        <begin position="581"/>
        <end position="616"/>
    </location>
</feature>
<dbReference type="OMA" id="CRENKVR"/>
<dbReference type="InterPro" id="IPR004843">
    <property type="entry name" value="Calcineurin-like_PHP"/>
</dbReference>
<keyword evidence="3" id="KW-0479">Metal-binding</keyword>
<evidence type="ECO:0000256" key="1">
    <source>
        <dbReference type="ARBA" id="ARBA00001936"/>
    </source>
</evidence>
<accession>A0A0L0BQ75</accession>
<dbReference type="Pfam" id="PF00149">
    <property type="entry name" value="Metallophos"/>
    <property type="match status" value="1"/>
</dbReference>
<feature type="compositionally biased region" description="Low complexity" evidence="7">
    <location>
        <begin position="775"/>
        <end position="789"/>
    </location>
</feature>
<dbReference type="InterPro" id="IPR002048">
    <property type="entry name" value="EF_hand_dom"/>
</dbReference>
<evidence type="ECO:0000256" key="7">
    <source>
        <dbReference type="SAM" id="MobiDB-lite"/>
    </source>
</evidence>
<proteinExistence type="inferred from homology"/>
<evidence type="ECO:0000256" key="5">
    <source>
        <dbReference type="ARBA" id="ARBA00023211"/>
    </source>
</evidence>
<feature type="compositionally biased region" description="Low complexity" evidence="7">
    <location>
        <begin position="61"/>
        <end position="70"/>
    </location>
</feature>
<dbReference type="GO" id="GO:0005509">
    <property type="term" value="F:calcium ion binding"/>
    <property type="evidence" value="ECO:0007669"/>
    <property type="project" value="InterPro"/>
</dbReference>
<keyword evidence="10" id="KW-1185">Reference proteome</keyword>
<feature type="compositionally biased region" description="Basic and acidic residues" evidence="7">
    <location>
        <begin position="749"/>
        <end position="769"/>
    </location>
</feature>
<dbReference type="SUPFAM" id="SSF56300">
    <property type="entry name" value="Metallo-dependent phosphatases"/>
    <property type="match status" value="1"/>
</dbReference>
<dbReference type="Proteomes" id="UP000037069">
    <property type="component" value="Unassembled WGS sequence"/>
</dbReference>
<dbReference type="Gene3D" id="1.10.238.10">
    <property type="entry name" value="EF-hand"/>
    <property type="match status" value="1"/>
</dbReference>
<name>A0A0L0BQ75_LUCCU</name>
<feature type="compositionally biased region" description="Polar residues" evidence="7">
    <location>
        <begin position="79"/>
        <end position="94"/>
    </location>
</feature>
<organism evidence="9 10">
    <name type="scientific">Lucilia cuprina</name>
    <name type="common">Green bottle fly</name>
    <name type="synonym">Australian sheep blowfly</name>
    <dbReference type="NCBI Taxonomy" id="7375"/>
    <lineage>
        <taxon>Eukaryota</taxon>
        <taxon>Metazoa</taxon>
        <taxon>Ecdysozoa</taxon>
        <taxon>Arthropoda</taxon>
        <taxon>Hexapoda</taxon>
        <taxon>Insecta</taxon>
        <taxon>Pterygota</taxon>
        <taxon>Neoptera</taxon>
        <taxon>Endopterygota</taxon>
        <taxon>Diptera</taxon>
        <taxon>Brachycera</taxon>
        <taxon>Muscomorpha</taxon>
        <taxon>Oestroidea</taxon>
        <taxon>Calliphoridae</taxon>
        <taxon>Luciliinae</taxon>
        <taxon>Lucilia</taxon>
    </lineage>
</organism>
<dbReference type="OrthoDB" id="442428at2759"/>
<evidence type="ECO:0000256" key="2">
    <source>
        <dbReference type="ARBA" id="ARBA00008294"/>
    </source>
</evidence>
<dbReference type="PROSITE" id="PS50096">
    <property type="entry name" value="IQ"/>
    <property type="match status" value="1"/>
</dbReference>
<dbReference type="PROSITE" id="PS00018">
    <property type="entry name" value="EF_HAND_1"/>
    <property type="match status" value="2"/>
</dbReference>
<evidence type="ECO:0000256" key="6">
    <source>
        <dbReference type="RuleBase" id="RU004273"/>
    </source>
</evidence>
<feature type="region of interest" description="Disordered" evidence="7">
    <location>
        <begin position="749"/>
        <end position="810"/>
    </location>
</feature>
<dbReference type="SMART" id="SM00156">
    <property type="entry name" value="PP2Ac"/>
    <property type="match status" value="1"/>
</dbReference>
<dbReference type="EMBL" id="JRES01001542">
    <property type="protein sequence ID" value="KNC22133.1"/>
    <property type="molecule type" value="Genomic_DNA"/>
</dbReference>
<protein>
    <recommendedName>
        <fullName evidence="6">Serine/threonine-protein phosphatase</fullName>
        <ecNumber evidence="6">3.1.3.16</ecNumber>
    </recommendedName>
</protein>
<feature type="region of interest" description="Disordered" evidence="7">
    <location>
        <begin position="1"/>
        <end position="37"/>
    </location>
</feature>
<dbReference type="InterPro" id="IPR029052">
    <property type="entry name" value="Metallo-depent_PP-like"/>
</dbReference>
<dbReference type="GO" id="GO:0004722">
    <property type="term" value="F:protein serine/threonine phosphatase activity"/>
    <property type="evidence" value="ECO:0007669"/>
    <property type="project" value="UniProtKB-EC"/>
</dbReference>
<feature type="region of interest" description="Disordered" evidence="7">
    <location>
        <begin position="53"/>
        <end position="94"/>
    </location>
</feature>
<dbReference type="STRING" id="7375.A0A0L0BQ75"/>
<keyword evidence="5" id="KW-0464">Manganese</keyword>
<reference evidence="9 10" key="1">
    <citation type="journal article" date="2015" name="Nat. Commun.">
        <title>Lucilia cuprina genome unlocks parasitic fly biology to underpin future interventions.</title>
        <authorList>
            <person name="Anstead C.A."/>
            <person name="Korhonen P.K."/>
            <person name="Young N.D."/>
            <person name="Hall R.S."/>
            <person name="Jex A.R."/>
            <person name="Murali S.C."/>
            <person name="Hughes D.S."/>
            <person name="Lee S.F."/>
            <person name="Perry T."/>
            <person name="Stroehlein A.J."/>
            <person name="Ansell B.R."/>
            <person name="Breugelmans B."/>
            <person name="Hofmann A."/>
            <person name="Qu J."/>
            <person name="Dugan S."/>
            <person name="Lee S.L."/>
            <person name="Chao H."/>
            <person name="Dinh H."/>
            <person name="Han Y."/>
            <person name="Doddapaneni H.V."/>
            <person name="Worley K.C."/>
            <person name="Muzny D.M."/>
            <person name="Ioannidis P."/>
            <person name="Waterhouse R.M."/>
            <person name="Zdobnov E.M."/>
            <person name="James P.J."/>
            <person name="Bagnall N.H."/>
            <person name="Kotze A.C."/>
            <person name="Gibbs R.A."/>
            <person name="Richards S."/>
            <person name="Batterham P."/>
            <person name="Gasser R.B."/>
        </authorList>
    </citation>
    <scope>NUCLEOTIDE SEQUENCE [LARGE SCALE GENOMIC DNA]</scope>
    <source>
        <strain evidence="9 10">LS</strain>
        <tissue evidence="9">Full body</tissue>
    </source>
</reference>
<dbReference type="PROSITE" id="PS00125">
    <property type="entry name" value="SER_THR_PHOSPHATASE"/>
    <property type="match status" value="1"/>
</dbReference>
<evidence type="ECO:0000256" key="4">
    <source>
        <dbReference type="ARBA" id="ARBA00022837"/>
    </source>
</evidence>
<dbReference type="PRINTS" id="PR00114">
    <property type="entry name" value="STPHPHTASE"/>
</dbReference>
<dbReference type="PANTHER" id="PTHR45668:SF3">
    <property type="entry name" value="SERINE_THREONINE-PROTEIN PHOSPHATASE RDGC"/>
    <property type="match status" value="1"/>
</dbReference>
<evidence type="ECO:0000313" key="9">
    <source>
        <dbReference type="EMBL" id="KNC22133.1"/>
    </source>
</evidence>
<feature type="domain" description="EF-hand" evidence="8">
    <location>
        <begin position="709"/>
        <end position="744"/>
    </location>
</feature>
<keyword evidence="4" id="KW-0106">Calcium</keyword>
<dbReference type="CDD" id="cd00051">
    <property type="entry name" value="EFh"/>
    <property type="match status" value="1"/>
</dbReference>
<dbReference type="Pfam" id="PF13499">
    <property type="entry name" value="EF-hand_7"/>
    <property type="match status" value="1"/>
</dbReference>
<dbReference type="SMART" id="SM00054">
    <property type="entry name" value="EFh"/>
    <property type="match status" value="3"/>
</dbReference>
<dbReference type="SUPFAM" id="SSF47473">
    <property type="entry name" value="EF-hand"/>
    <property type="match status" value="1"/>
</dbReference>
<dbReference type="EC" id="3.1.3.16" evidence="6"/>